<dbReference type="EMBL" id="UPXZ01000036">
    <property type="protein sequence ID" value="VBB46796.1"/>
    <property type="molecule type" value="Genomic_DNA"/>
</dbReference>
<dbReference type="InterPro" id="IPR012336">
    <property type="entry name" value="Thioredoxin-like_fold"/>
</dbReference>
<dbReference type="AlphaFoldDB" id="A0A653AFH5"/>
<keyword evidence="2" id="KW-0676">Redox-active center</keyword>
<feature type="disulfide bond" description="Redox-active" evidence="2">
    <location>
        <begin position="10"/>
        <end position="13"/>
    </location>
</feature>
<feature type="domain" description="Thioredoxin-like fold" evidence="3">
    <location>
        <begin position="1"/>
        <end position="75"/>
    </location>
</feature>
<name>A0A653AFH5_9BACT</name>
<proteinExistence type="predicted"/>
<accession>A0A653AFH5</accession>
<dbReference type="InterPro" id="IPR005243">
    <property type="entry name" value="THIRX-like_proc"/>
</dbReference>
<keyword evidence="2" id="KW-1015">Disulfide bond</keyword>
<protein>
    <recommendedName>
        <fullName evidence="3">Thioredoxin-like fold domain-containing protein</fullName>
    </recommendedName>
</protein>
<dbReference type="InterPro" id="IPR036249">
    <property type="entry name" value="Thioredoxin-like_sf"/>
</dbReference>
<dbReference type="Pfam" id="PF13192">
    <property type="entry name" value="Thioredoxin_3"/>
    <property type="match status" value="1"/>
</dbReference>
<evidence type="ECO:0000256" key="2">
    <source>
        <dbReference type="PIRSR" id="PIRSR037031-51"/>
    </source>
</evidence>
<feature type="active site" description="Nucleophile" evidence="1">
    <location>
        <position position="13"/>
    </location>
</feature>
<dbReference type="PANTHER" id="PTHR36450:SF1">
    <property type="entry name" value="THIOREDOXIN"/>
    <property type="match status" value="1"/>
</dbReference>
<evidence type="ECO:0000259" key="3">
    <source>
        <dbReference type="Pfam" id="PF13192"/>
    </source>
</evidence>
<organism evidence="4">
    <name type="scientific">uncultured Paludibacter sp</name>
    <dbReference type="NCBI Taxonomy" id="497635"/>
    <lineage>
        <taxon>Bacteria</taxon>
        <taxon>Pseudomonadati</taxon>
        <taxon>Bacteroidota</taxon>
        <taxon>Bacteroidia</taxon>
        <taxon>Bacteroidales</taxon>
        <taxon>Paludibacteraceae</taxon>
        <taxon>Paludibacter</taxon>
        <taxon>environmental samples</taxon>
    </lineage>
</organism>
<reference evidence="4" key="1">
    <citation type="submission" date="2018-07" db="EMBL/GenBank/DDBJ databases">
        <authorList>
            <consortium name="Genoscope - CEA"/>
            <person name="William W."/>
        </authorList>
    </citation>
    <scope>NUCLEOTIDE SEQUENCE</scope>
    <source>
        <strain evidence="4">IK1</strain>
    </source>
</reference>
<evidence type="ECO:0000313" key="4">
    <source>
        <dbReference type="EMBL" id="VBB46796.1"/>
    </source>
</evidence>
<dbReference type="NCBIfam" id="TIGR00412">
    <property type="entry name" value="redox_disulf_2"/>
    <property type="match status" value="1"/>
</dbReference>
<feature type="active site" description="Nucleophile" evidence="1">
    <location>
        <position position="10"/>
    </location>
</feature>
<dbReference type="SUPFAM" id="SSF52833">
    <property type="entry name" value="Thioredoxin-like"/>
    <property type="match status" value="1"/>
</dbReference>
<evidence type="ECO:0000256" key="1">
    <source>
        <dbReference type="PIRSR" id="PIRSR037031-50"/>
    </source>
</evidence>
<dbReference type="Gene3D" id="3.40.30.10">
    <property type="entry name" value="Glutaredoxin"/>
    <property type="match status" value="1"/>
</dbReference>
<dbReference type="PANTHER" id="PTHR36450">
    <property type="entry name" value="THIOREDOXIN"/>
    <property type="match status" value="1"/>
</dbReference>
<gene>
    <name evidence="4" type="ORF">TRIP_D410059</name>
</gene>
<dbReference type="PIRSF" id="PIRSF037031">
    <property type="entry name" value="Redox_disulphide_2"/>
    <property type="match status" value="1"/>
</dbReference>
<sequence>MEIKVLGTGCPKCKALEKITREVVEESNLNATISKVEDIVEIMKFNVMTTPALVVDGKVVLKGRVPSNDELKEILTKKVFML</sequence>